<evidence type="ECO:0000256" key="4">
    <source>
        <dbReference type="ARBA" id="ARBA00004613"/>
    </source>
</evidence>
<keyword evidence="10 21" id="KW-0732">Signal</keyword>
<evidence type="ECO:0000256" key="12">
    <source>
        <dbReference type="ARBA" id="ARBA00022824"/>
    </source>
</evidence>
<feature type="chain" id="PRO_5040987070" description="Carboxypeptidase Q" evidence="21">
    <location>
        <begin position="19"/>
        <end position="468"/>
    </location>
</feature>
<evidence type="ECO:0000256" key="17">
    <source>
        <dbReference type="ARBA" id="ARBA00023180"/>
    </source>
</evidence>
<evidence type="ECO:0000256" key="15">
    <source>
        <dbReference type="ARBA" id="ARBA00023049"/>
    </source>
</evidence>
<proteinExistence type="predicted"/>
<dbReference type="AlphaFoldDB" id="A0A9X2L6E6"/>
<dbReference type="Gene3D" id="3.40.630.10">
    <property type="entry name" value="Zn peptidases"/>
    <property type="match status" value="1"/>
</dbReference>
<evidence type="ECO:0000256" key="7">
    <source>
        <dbReference type="ARBA" id="ARBA00022645"/>
    </source>
</evidence>
<keyword evidence="6" id="KW-0964">Secreted</keyword>
<keyword evidence="13" id="KW-0862">Zinc</keyword>
<evidence type="ECO:0000259" key="22">
    <source>
        <dbReference type="Pfam" id="PF04389"/>
    </source>
</evidence>
<comment type="caution">
    <text evidence="23">The sequence shown here is derived from an EMBL/GenBank/DDBJ whole genome shotgun (WGS) entry which is preliminary data.</text>
</comment>
<dbReference type="InterPro" id="IPR007484">
    <property type="entry name" value="Peptidase_M28"/>
</dbReference>
<dbReference type="GO" id="GO:0005576">
    <property type="term" value="C:extracellular region"/>
    <property type="evidence" value="ECO:0007669"/>
    <property type="project" value="UniProtKB-SubCell"/>
</dbReference>
<evidence type="ECO:0000256" key="14">
    <source>
        <dbReference type="ARBA" id="ARBA00023034"/>
    </source>
</evidence>
<evidence type="ECO:0000313" key="24">
    <source>
        <dbReference type="Proteomes" id="UP001142610"/>
    </source>
</evidence>
<evidence type="ECO:0000256" key="11">
    <source>
        <dbReference type="ARBA" id="ARBA00022801"/>
    </source>
</evidence>
<dbReference type="Pfam" id="PF04389">
    <property type="entry name" value="Peptidase_M28"/>
    <property type="match status" value="1"/>
</dbReference>
<dbReference type="PANTHER" id="PTHR12053:SF3">
    <property type="entry name" value="CARBOXYPEPTIDASE Q"/>
    <property type="match status" value="1"/>
</dbReference>
<evidence type="ECO:0000256" key="1">
    <source>
        <dbReference type="ARBA" id="ARBA00004240"/>
    </source>
</evidence>
<keyword evidence="18" id="KW-0458">Lysosome</keyword>
<dbReference type="GO" id="GO:0006508">
    <property type="term" value="P:proteolysis"/>
    <property type="evidence" value="ECO:0007669"/>
    <property type="project" value="UniProtKB-KW"/>
</dbReference>
<keyword evidence="12" id="KW-0256">Endoplasmic reticulum</keyword>
<keyword evidence="9" id="KW-0479">Metal-binding</keyword>
<evidence type="ECO:0000256" key="8">
    <source>
        <dbReference type="ARBA" id="ARBA00022670"/>
    </source>
</evidence>
<gene>
    <name evidence="23" type="ORF">NOG11_00745</name>
</gene>
<evidence type="ECO:0000256" key="21">
    <source>
        <dbReference type="SAM" id="SignalP"/>
    </source>
</evidence>
<evidence type="ECO:0000256" key="9">
    <source>
        <dbReference type="ARBA" id="ARBA00022723"/>
    </source>
</evidence>
<keyword evidence="8" id="KW-0645">Protease</keyword>
<comment type="subunit">
    <text evidence="19">Homodimer. The monomeric form is inactive while the homodimer is active.</text>
</comment>
<dbReference type="GO" id="GO:0004180">
    <property type="term" value="F:carboxypeptidase activity"/>
    <property type="evidence" value="ECO:0007669"/>
    <property type="project" value="UniProtKB-KW"/>
</dbReference>
<organism evidence="23 24">
    <name type="scientific">Parvularcula maris</name>
    <dbReference type="NCBI Taxonomy" id="2965077"/>
    <lineage>
        <taxon>Bacteria</taxon>
        <taxon>Pseudomonadati</taxon>
        <taxon>Pseudomonadota</taxon>
        <taxon>Alphaproteobacteria</taxon>
        <taxon>Parvularculales</taxon>
        <taxon>Parvularculaceae</taxon>
        <taxon>Parvularcula</taxon>
    </lineage>
</organism>
<evidence type="ECO:0000313" key="23">
    <source>
        <dbReference type="EMBL" id="MCQ8183905.1"/>
    </source>
</evidence>
<evidence type="ECO:0000256" key="2">
    <source>
        <dbReference type="ARBA" id="ARBA00004371"/>
    </source>
</evidence>
<keyword evidence="7" id="KW-0121">Carboxypeptidase</keyword>
<dbReference type="PANTHER" id="PTHR12053">
    <property type="entry name" value="PROTEASE FAMILY M28 PLASMA GLUTAMATE CARBOXYPEPTIDASE-RELATED"/>
    <property type="match status" value="1"/>
</dbReference>
<dbReference type="InterPro" id="IPR039866">
    <property type="entry name" value="CPQ"/>
</dbReference>
<keyword evidence="17" id="KW-0325">Glycoprotein</keyword>
<evidence type="ECO:0000256" key="13">
    <source>
        <dbReference type="ARBA" id="ARBA00022833"/>
    </source>
</evidence>
<accession>A0A9X2L6E6</accession>
<evidence type="ECO:0000256" key="20">
    <source>
        <dbReference type="ARBA" id="ARBA00033328"/>
    </source>
</evidence>
<sequence length="468" mass="50162">MKRLLLAASALCLTAAQAQTIPDEVREEAEALLEAGMEDSVGYETVKQLTTRVGARLGGSEAEERAREWAEGYLEELGFSNVRTETFTMPYWERSYEYAAIETPFPQELEITALGGSIGTGRGGVSGEVVRFESLDDLIEAPMDGSLRGKIVFVDEGMTRTQDGSGYGVAVRKRSGAANEGAKRGAAAALIRSVGTDRHRFPHTGAMRYADEDAKIPAAALSFPDAEQLARAMELGPVTVSLDIGVKTKREVTSGNVIAEIKGQTDEIVVIGGHLDSWDLGTGAIDDGAGVGITTGAAKLILDHVSETGEKPLRTIRLVYWGAEEVGLLGARAYAEAHRDELPLHAMAAESDFGAREIWQMDTRFGEDKLPLRQQMIRVLARAGVALGNNQASGGPDVSPLAAAGVPVVTLRQNGWDYFDLHHTADDTLDKIDEDELAQNVAVYAAFTWMAANTPGGFRAQAQPQASE</sequence>
<keyword evidence="16" id="KW-0865">Zymogen</keyword>
<comment type="subcellular location">
    <subcellularLocation>
        <location evidence="1">Endoplasmic reticulum</location>
    </subcellularLocation>
    <subcellularLocation>
        <location evidence="3">Golgi apparatus</location>
    </subcellularLocation>
    <subcellularLocation>
        <location evidence="2">Lysosome</location>
    </subcellularLocation>
    <subcellularLocation>
        <location evidence="4">Secreted</location>
    </subcellularLocation>
</comment>
<dbReference type="Gene3D" id="3.50.30.30">
    <property type="match status" value="1"/>
</dbReference>
<name>A0A9X2L6E6_9PROT</name>
<protein>
    <recommendedName>
        <fullName evidence="5">Carboxypeptidase Q</fullName>
    </recommendedName>
    <alternativeName>
        <fullName evidence="20">Plasma glutamate carboxypeptidase</fullName>
    </alternativeName>
</protein>
<feature type="signal peptide" evidence="21">
    <location>
        <begin position="1"/>
        <end position="18"/>
    </location>
</feature>
<dbReference type="EMBL" id="JANIBC010000001">
    <property type="protein sequence ID" value="MCQ8183905.1"/>
    <property type="molecule type" value="Genomic_DNA"/>
</dbReference>
<evidence type="ECO:0000256" key="10">
    <source>
        <dbReference type="ARBA" id="ARBA00022729"/>
    </source>
</evidence>
<evidence type="ECO:0000256" key="18">
    <source>
        <dbReference type="ARBA" id="ARBA00023228"/>
    </source>
</evidence>
<evidence type="ECO:0000256" key="19">
    <source>
        <dbReference type="ARBA" id="ARBA00025833"/>
    </source>
</evidence>
<dbReference type="RefSeq" id="WP_256617709.1">
    <property type="nucleotide sequence ID" value="NZ_JANIBC010000001.1"/>
</dbReference>
<reference evidence="23" key="1">
    <citation type="submission" date="2022-07" db="EMBL/GenBank/DDBJ databases">
        <title>Parvularcula maris sp. nov., an algicidal bacterium isolated from seawater.</title>
        <authorList>
            <person name="Li F."/>
        </authorList>
    </citation>
    <scope>NUCLEOTIDE SEQUENCE</scope>
    <source>
        <strain evidence="23">BGMRC 0090</strain>
    </source>
</reference>
<evidence type="ECO:0000256" key="16">
    <source>
        <dbReference type="ARBA" id="ARBA00023145"/>
    </source>
</evidence>
<keyword evidence="11" id="KW-0378">Hydrolase</keyword>
<evidence type="ECO:0000256" key="5">
    <source>
        <dbReference type="ARBA" id="ARBA00014116"/>
    </source>
</evidence>
<keyword evidence="24" id="KW-1185">Reference proteome</keyword>
<evidence type="ECO:0000256" key="3">
    <source>
        <dbReference type="ARBA" id="ARBA00004555"/>
    </source>
</evidence>
<feature type="domain" description="Peptidase M28" evidence="22">
    <location>
        <begin position="256"/>
        <end position="447"/>
    </location>
</feature>
<dbReference type="GO" id="GO:0005764">
    <property type="term" value="C:lysosome"/>
    <property type="evidence" value="ECO:0007669"/>
    <property type="project" value="UniProtKB-SubCell"/>
</dbReference>
<keyword evidence="14" id="KW-0333">Golgi apparatus</keyword>
<dbReference type="Proteomes" id="UP001142610">
    <property type="component" value="Unassembled WGS sequence"/>
</dbReference>
<dbReference type="GO" id="GO:0046872">
    <property type="term" value="F:metal ion binding"/>
    <property type="evidence" value="ECO:0007669"/>
    <property type="project" value="UniProtKB-KW"/>
</dbReference>
<dbReference type="GO" id="GO:0070573">
    <property type="term" value="F:metallodipeptidase activity"/>
    <property type="evidence" value="ECO:0007669"/>
    <property type="project" value="InterPro"/>
</dbReference>
<dbReference type="SUPFAM" id="SSF53187">
    <property type="entry name" value="Zn-dependent exopeptidases"/>
    <property type="match status" value="1"/>
</dbReference>
<evidence type="ECO:0000256" key="6">
    <source>
        <dbReference type="ARBA" id="ARBA00022525"/>
    </source>
</evidence>
<keyword evidence="15" id="KW-0482">Metalloprotease</keyword>